<dbReference type="PROSITE" id="PS00101">
    <property type="entry name" value="HEXAPEP_TRANSFERASES"/>
    <property type="match status" value="1"/>
</dbReference>
<dbReference type="Proteomes" id="UP000178486">
    <property type="component" value="Unassembled WGS sequence"/>
</dbReference>
<keyword evidence="2" id="KW-0677">Repeat</keyword>
<comment type="caution">
    <text evidence="4">The sequence shown here is derived from an EMBL/GenBank/DDBJ whole genome shotgun (WGS) entry which is preliminary data.</text>
</comment>
<dbReference type="Pfam" id="PF00132">
    <property type="entry name" value="Hexapep"/>
    <property type="match status" value="1"/>
</dbReference>
<evidence type="ECO:0000313" key="5">
    <source>
        <dbReference type="Proteomes" id="UP000178486"/>
    </source>
</evidence>
<feature type="region of interest" description="Disordered" evidence="3">
    <location>
        <begin position="146"/>
        <end position="165"/>
    </location>
</feature>
<dbReference type="InterPro" id="IPR001451">
    <property type="entry name" value="Hexapep"/>
</dbReference>
<gene>
    <name evidence="4" type="ORF">A3B56_00215</name>
</gene>
<organism evidence="4 5">
    <name type="scientific">Candidatus Roizmanbacteria bacterium RIFCSPLOWO2_01_FULL_45_11</name>
    <dbReference type="NCBI Taxonomy" id="1802070"/>
    <lineage>
        <taxon>Bacteria</taxon>
        <taxon>Candidatus Roizmaniibacteriota</taxon>
    </lineage>
</organism>
<evidence type="ECO:0000256" key="1">
    <source>
        <dbReference type="ARBA" id="ARBA00022679"/>
    </source>
</evidence>
<protein>
    <recommendedName>
        <fullName evidence="6">Transferase</fullName>
    </recommendedName>
</protein>
<dbReference type="InterPro" id="IPR050179">
    <property type="entry name" value="Trans_hexapeptide_repeat"/>
</dbReference>
<dbReference type="PANTHER" id="PTHR43300">
    <property type="entry name" value="ACETYLTRANSFERASE"/>
    <property type="match status" value="1"/>
</dbReference>
<keyword evidence="1" id="KW-0808">Transferase</keyword>
<dbReference type="GO" id="GO:0016740">
    <property type="term" value="F:transferase activity"/>
    <property type="evidence" value="ECO:0007669"/>
    <property type="project" value="UniProtKB-KW"/>
</dbReference>
<sequence>MKTNNTWIIRSGTVIYKGSTIGDHFQTGHNAIIREQNSIGADVTVGVNSYIGPGNTIGNNVKIHTGAFVESTVLEDDVVIGPHVVFTNDPYPPCKTCVSQTGGAHVKQGAAIGAQATILPGVIIGKNALVGAGSVVTKDVPDNTIVSGNPARVTGKRPSRTHPHS</sequence>
<dbReference type="CDD" id="cd03358">
    <property type="entry name" value="LbH_WxcM_N_like"/>
    <property type="match status" value="1"/>
</dbReference>
<dbReference type="InterPro" id="IPR011004">
    <property type="entry name" value="Trimer_LpxA-like_sf"/>
</dbReference>
<evidence type="ECO:0008006" key="6">
    <source>
        <dbReference type="Google" id="ProtNLM"/>
    </source>
</evidence>
<dbReference type="Gene3D" id="2.160.10.10">
    <property type="entry name" value="Hexapeptide repeat proteins"/>
    <property type="match status" value="1"/>
</dbReference>
<dbReference type="AlphaFoldDB" id="A0A1F7JFS9"/>
<dbReference type="EMBL" id="MGAU01000031">
    <property type="protein sequence ID" value="OGK54460.1"/>
    <property type="molecule type" value="Genomic_DNA"/>
</dbReference>
<dbReference type="Pfam" id="PF14602">
    <property type="entry name" value="Hexapep_2"/>
    <property type="match status" value="1"/>
</dbReference>
<dbReference type="PANTHER" id="PTHR43300:SF4">
    <property type="entry name" value="ACYL-[ACYL-CARRIER-PROTEIN]--UDP-N-ACETYLGLUCOSAMINE O-ACYLTRANSFERASE"/>
    <property type="match status" value="1"/>
</dbReference>
<evidence type="ECO:0000256" key="2">
    <source>
        <dbReference type="ARBA" id="ARBA00022737"/>
    </source>
</evidence>
<evidence type="ECO:0000256" key="3">
    <source>
        <dbReference type="SAM" id="MobiDB-lite"/>
    </source>
</evidence>
<name>A0A1F7JFS9_9BACT</name>
<reference evidence="4 5" key="1">
    <citation type="journal article" date="2016" name="Nat. Commun.">
        <title>Thousands of microbial genomes shed light on interconnected biogeochemical processes in an aquifer system.</title>
        <authorList>
            <person name="Anantharaman K."/>
            <person name="Brown C.T."/>
            <person name="Hug L.A."/>
            <person name="Sharon I."/>
            <person name="Castelle C.J."/>
            <person name="Probst A.J."/>
            <person name="Thomas B.C."/>
            <person name="Singh A."/>
            <person name="Wilkins M.J."/>
            <person name="Karaoz U."/>
            <person name="Brodie E.L."/>
            <person name="Williams K.H."/>
            <person name="Hubbard S.S."/>
            <person name="Banfield J.F."/>
        </authorList>
    </citation>
    <scope>NUCLEOTIDE SEQUENCE [LARGE SCALE GENOMIC DNA]</scope>
</reference>
<evidence type="ECO:0000313" key="4">
    <source>
        <dbReference type="EMBL" id="OGK54460.1"/>
    </source>
</evidence>
<dbReference type="InterPro" id="IPR018357">
    <property type="entry name" value="Hexapep_transf_CS"/>
</dbReference>
<dbReference type="SUPFAM" id="SSF51161">
    <property type="entry name" value="Trimeric LpxA-like enzymes"/>
    <property type="match status" value="1"/>
</dbReference>
<proteinExistence type="predicted"/>
<accession>A0A1F7JFS9</accession>
<feature type="compositionally biased region" description="Basic residues" evidence="3">
    <location>
        <begin position="154"/>
        <end position="165"/>
    </location>
</feature>